<feature type="domain" description="Sporulation initiation factor Spo0A C-terminal" evidence="1">
    <location>
        <begin position="37"/>
        <end position="140"/>
    </location>
</feature>
<keyword evidence="2" id="KW-0648">Protein biosynthesis</keyword>
<name>A0A9D1R8S5_9FIRM</name>
<dbReference type="AlphaFoldDB" id="A0A9D1R8S5"/>
<sequence length="147" mass="16802">MLKFTSTVAVKSSTRHMKGEFIMEITAVKDYELERYITDIMLDIGVPAHLKGYHYLRDAILLSGRDMEVVSSVTKLLYPAIAKRFKTTDQKVERAIRNAIEVSWTRGNAETFEKMFGYSISTGKTRPTNSEYIARIADKVRLDIKAM</sequence>
<dbReference type="InterPro" id="IPR016032">
    <property type="entry name" value="Sig_transdc_resp-reg_C-effctor"/>
</dbReference>
<dbReference type="GO" id="GO:0003700">
    <property type="term" value="F:DNA-binding transcription factor activity"/>
    <property type="evidence" value="ECO:0007669"/>
    <property type="project" value="InterPro"/>
</dbReference>
<dbReference type="SUPFAM" id="SSF46894">
    <property type="entry name" value="C-terminal effector domain of the bipartite response regulators"/>
    <property type="match status" value="1"/>
</dbReference>
<dbReference type="Pfam" id="PF08769">
    <property type="entry name" value="Spo0A_C"/>
    <property type="match status" value="1"/>
</dbReference>
<dbReference type="GO" id="GO:0005737">
    <property type="term" value="C:cytoplasm"/>
    <property type="evidence" value="ECO:0007669"/>
    <property type="project" value="InterPro"/>
</dbReference>
<organism evidence="2 3">
    <name type="scientific">Candidatus Acetatifactor stercoripullorum</name>
    <dbReference type="NCBI Taxonomy" id="2838414"/>
    <lineage>
        <taxon>Bacteria</taxon>
        <taxon>Bacillati</taxon>
        <taxon>Bacillota</taxon>
        <taxon>Clostridia</taxon>
        <taxon>Lachnospirales</taxon>
        <taxon>Lachnospiraceae</taxon>
        <taxon>Acetatifactor</taxon>
    </lineage>
</organism>
<dbReference type="GO" id="GO:0003743">
    <property type="term" value="F:translation initiation factor activity"/>
    <property type="evidence" value="ECO:0007669"/>
    <property type="project" value="UniProtKB-KW"/>
</dbReference>
<dbReference type="InterPro" id="IPR036388">
    <property type="entry name" value="WH-like_DNA-bd_sf"/>
</dbReference>
<dbReference type="Proteomes" id="UP000824265">
    <property type="component" value="Unassembled WGS sequence"/>
</dbReference>
<comment type="caution">
    <text evidence="2">The sequence shown here is derived from an EMBL/GenBank/DDBJ whole genome shotgun (WGS) entry which is preliminary data.</text>
</comment>
<proteinExistence type="predicted"/>
<reference evidence="2" key="1">
    <citation type="journal article" date="2021" name="PeerJ">
        <title>Extensive microbial diversity within the chicken gut microbiome revealed by metagenomics and culture.</title>
        <authorList>
            <person name="Gilroy R."/>
            <person name="Ravi A."/>
            <person name="Getino M."/>
            <person name="Pursley I."/>
            <person name="Horton D.L."/>
            <person name="Alikhan N.F."/>
            <person name="Baker D."/>
            <person name="Gharbi K."/>
            <person name="Hall N."/>
            <person name="Watson M."/>
            <person name="Adriaenssens E.M."/>
            <person name="Foster-Nyarko E."/>
            <person name="Jarju S."/>
            <person name="Secka A."/>
            <person name="Antonio M."/>
            <person name="Oren A."/>
            <person name="Chaudhuri R.R."/>
            <person name="La Ragione R."/>
            <person name="Hildebrand F."/>
            <person name="Pallen M.J."/>
        </authorList>
    </citation>
    <scope>NUCLEOTIDE SEQUENCE</scope>
    <source>
        <strain evidence="2">CHK195-6426</strain>
    </source>
</reference>
<keyword evidence="2" id="KW-0396">Initiation factor</keyword>
<dbReference type="InterPro" id="IPR014879">
    <property type="entry name" value="Spo0A_C"/>
</dbReference>
<dbReference type="GO" id="GO:0042173">
    <property type="term" value="P:regulation of sporulation resulting in formation of a cellular spore"/>
    <property type="evidence" value="ECO:0007669"/>
    <property type="project" value="InterPro"/>
</dbReference>
<dbReference type="EMBL" id="DXGH01000065">
    <property type="protein sequence ID" value="HIW82177.1"/>
    <property type="molecule type" value="Genomic_DNA"/>
</dbReference>
<dbReference type="GO" id="GO:0003677">
    <property type="term" value="F:DNA binding"/>
    <property type="evidence" value="ECO:0007669"/>
    <property type="project" value="InterPro"/>
</dbReference>
<evidence type="ECO:0000313" key="3">
    <source>
        <dbReference type="Proteomes" id="UP000824265"/>
    </source>
</evidence>
<protein>
    <submittedName>
        <fullName evidence="2">Sporulation initiation factor Spo0A C-terminal domain-containing protein</fullName>
    </submittedName>
</protein>
<dbReference type="GO" id="GO:0005509">
    <property type="term" value="F:calcium ion binding"/>
    <property type="evidence" value="ECO:0007669"/>
    <property type="project" value="InterPro"/>
</dbReference>
<dbReference type="Gene3D" id="1.10.10.10">
    <property type="entry name" value="Winged helix-like DNA-binding domain superfamily/Winged helix DNA-binding domain"/>
    <property type="match status" value="1"/>
</dbReference>
<accession>A0A9D1R8S5</accession>
<evidence type="ECO:0000259" key="1">
    <source>
        <dbReference type="Pfam" id="PF08769"/>
    </source>
</evidence>
<gene>
    <name evidence="2" type="ORF">H9742_11800</name>
</gene>
<evidence type="ECO:0000313" key="2">
    <source>
        <dbReference type="EMBL" id="HIW82177.1"/>
    </source>
</evidence>
<reference evidence="2" key="2">
    <citation type="submission" date="2021-04" db="EMBL/GenBank/DDBJ databases">
        <authorList>
            <person name="Gilroy R."/>
        </authorList>
    </citation>
    <scope>NUCLEOTIDE SEQUENCE</scope>
    <source>
        <strain evidence="2">CHK195-6426</strain>
    </source>
</reference>